<dbReference type="EMBL" id="JH819078">
    <property type="protein sequence ID" value="EKC41861.1"/>
    <property type="molecule type" value="Genomic_DNA"/>
</dbReference>
<dbReference type="HOGENOM" id="CLU_1171633_0_0_1"/>
<dbReference type="Gene3D" id="2.60.120.260">
    <property type="entry name" value="Galactose-binding domain-like"/>
    <property type="match status" value="1"/>
</dbReference>
<organism evidence="1">
    <name type="scientific">Magallana gigas</name>
    <name type="common">Pacific oyster</name>
    <name type="synonym">Crassostrea gigas</name>
    <dbReference type="NCBI Taxonomy" id="29159"/>
    <lineage>
        <taxon>Eukaryota</taxon>
        <taxon>Metazoa</taxon>
        <taxon>Spiralia</taxon>
        <taxon>Lophotrochozoa</taxon>
        <taxon>Mollusca</taxon>
        <taxon>Bivalvia</taxon>
        <taxon>Autobranchia</taxon>
        <taxon>Pteriomorphia</taxon>
        <taxon>Ostreida</taxon>
        <taxon>Ostreoidea</taxon>
        <taxon>Ostreidae</taxon>
        <taxon>Magallana</taxon>
    </lineage>
</organism>
<gene>
    <name evidence="1" type="ORF">CGI_10021203</name>
</gene>
<evidence type="ECO:0000313" key="1">
    <source>
        <dbReference type="EMBL" id="EKC41861.1"/>
    </source>
</evidence>
<name>K1S368_MAGGI</name>
<accession>K1S368</accession>
<evidence type="ECO:0008006" key="2">
    <source>
        <dbReference type="Google" id="ProtNLM"/>
    </source>
</evidence>
<reference evidence="1" key="1">
    <citation type="journal article" date="2012" name="Nature">
        <title>The oyster genome reveals stress adaptation and complexity of shell formation.</title>
        <authorList>
            <person name="Zhang G."/>
            <person name="Fang X."/>
            <person name="Guo X."/>
            <person name="Li L."/>
            <person name="Luo R."/>
            <person name="Xu F."/>
            <person name="Yang P."/>
            <person name="Zhang L."/>
            <person name="Wang X."/>
            <person name="Qi H."/>
            <person name="Xiong Z."/>
            <person name="Que H."/>
            <person name="Xie Y."/>
            <person name="Holland P.W."/>
            <person name="Paps J."/>
            <person name="Zhu Y."/>
            <person name="Wu F."/>
            <person name="Chen Y."/>
            <person name="Wang J."/>
            <person name="Peng C."/>
            <person name="Meng J."/>
            <person name="Yang L."/>
            <person name="Liu J."/>
            <person name="Wen B."/>
            <person name="Zhang N."/>
            <person name="Huang Z."/>
            <person name="Zhu Q."/>
            <person name="Feng Y."/>
            <person name="Mount A."/>
            <person name="Hedgecock D."/>
            <person name="Xu Z."/>
            <person name="Liu Y."/>
            <person name="Domazet-Loso T."/>
            <person name="Du Y."/>
            <person name="Sun X."/>
            <person name="Zhang S."/>
            <person name="Liu B."/>
            <person name="Cheng P."/>
            <person name="Jiang X."/>
            <person name="Li J."/>
            <person name="Fan D."/>
            <person name="Wang W."/>
            <person name="Fu W."/>
            <person name="Wang T."/>
            <person name="Wang B."/>
            <person name="Zhang J."/>
            <person name="Peng Z."/>
            <person name="Li Y."/>
            <person name="Li N."/>
            <person name="Wang J."/>
            <person name="Chen M."/>
            <person name="He Y."/>
            <person name="Tan F."/>
            <person name="Song X."/>
            <person name="Zheng Q."/>
            <person name="Huang R."/>
            <person name="Yang H."/>
            <person name="Du X."/>
            <person name="Chen L."/>
            <person name="Yang M."/>
            <person name="Gaffney P.M."/>
            <person name="Wang S."/>
            <person name="Luo L."/>
            <person name="She Z."/>
            <person name="Ming Y."/>
            <person name="Huang W."/>
            <person name="Zhang S."/>
            <person name="Huang B."/>
            <person name="Zhang Y."/>
            <person name="Qu T."/>
            <person name="Ni P."/>
            <person name="Miao G."/>
            <person name="Wang J."/>
            <person name="Wang Q."/>
            <person name="Steinberg C.E."/>
            <person name="Wang H."/>
            <person name="Li N."/>
            <person name="Qian L."/>
            <person name="Zhang G."/>
            <person name="Li Y."/>
            <person name="Yang H."/>
            <person name="Liu X."/>
            <person name="Wang J."/>
            <person name="Yin Y."/>
            <person name="Wang J."/>
        </authorList>
    </citation>
    <scope>NUCLEOTIDE SEQUENCE [LARGE SCALE GENOMIC DNA]</scope>
    <source>
        <strain evidence="1">05x7-T-G4-1.051#20</strain>
    </source>
</reference>
<protein>
    <recommendedName>
        <fullName evidence="2">Scavenger receptor class F member 2</fullName>
    </recommendedName>
</protein>
<dbReference type="InParanoid" id="K1S368"/>
<dbReference type="AlphaFoldDB" id="K1S368"/>
<sequence>MFFRWLCLGFLEFTGAYDLRNGFPSRFLGFSVYVSNTTDRLQGTLCYKDDNFTRATIPAVFTTTCPVHGQYVIYYNERLKGPYREGFSNYAHNELCEVEVYGCNTTGYYGPECSIPCPDVNCQYCHIETGTCQGCKTGYQGHRCELEDKAAQTSVTVVFPILFSVIGLVLMTAGLFVFFKIKKKRFNQNGKHGVNDKNIELSSHGVVQHYDELHVRDTEETYTALKKAEEETPYEEI</sequence>
<proteinExistence type="predicted"/>